<accession>A0ACA9Q6R7</accession>
<keyword evidence="2" id="KW-1185">Reference proteome</keyword>
<dbReference type="EMBL" id="CAJVPT010045605">
    <property type="protein sequence ID" value="CAG8736525.1"/>
    <property type="molecule type" value="Genomic_DNA"/>
</dbReference>
<sequence length="399" mass="44411">KRQMKVFETPPEGSRLVVVATNVAETSLTIPGIRYVVDCGRAKEIRPYIQRQYDISSGIQSFQVNWISKASAAQRTGRAGRTGPGHCYRLYSSSLYEHYFEQYASPEILRTPIEGTVLQMKSMHIDTIVNFPFPTPPDRFSLKKAEKLLSYLGAIEPNLKANGHANGHITSLGRTMAMFPVHPRFGKILVNGAQHGCLPYVISIVAGLSVGDPFVREEQLREDEDSQEEPIGEEGALYSAHLQDDELKEREKRRVMRKGFFEIQAQHASLGNGQSDLFKLLSVIGAYEFAGGTTEFCRKHFVRDKAMEEIHKLRAQISSIVSSVLSNQDAGFNPRQAPPSPLQLKVLRQLITAGFIDQIAARKDVVEKGFSTGTKMASARGVEYRAVGIEEDVFIHPSS</sequence>
<protein>
    <submittedName>
        <fullName evidence="1">13273_t:CDS:1</fullName>
    </submittedName>
</protein>
<evidence type="ECO:0000313" key="2">
    <source>
        <dbReference type="Proteomes" id="UP000789525"/>
    </source>
</evidence>
<name>A0ACA9Q6R7_9GLOM</name>
<evidence type="ECO:0000313" key="1">
    <source>
        <dbReference type="EMBL" id="CAG8736525.1"/>
    </source>
</evidence>
<comment type="caution">
    <text evidence="1">The sequence shown here is derived from an EMBL/GenBank/DDBJ whole genome shotgun (WGS) entry which is preliminary data.</text>
</comment>
<organism evidence="1 2">
    <name type="scientific">Acaulospora colombiana</name>
    <dbReference type="NCBI Taxonomy" id="27376"/>
    <lineage>
        <taxon>Eukaryota</taxon>
        <taxon>Fungi</taxon>
        <taxon>Fungi incertae sedis</taxon>
        <taxon>Mucoromycota</taxon>
        <taxon>Glomeromycotina</taxon>
        <taxon>Glomeromycetes</taxon>
        <taxon>Diversisporales</taxon>
        <taxon>Acaulosporaceae</taxon>
        <taxon>Acaulospora</taxon>
    </lineage>
</organism>
<feature type="non-terminal residue" evidence="1">
    <location>
        <position position="399"/>
    </location>
</feature>
<dbReference type="Proteomes" id="UP000789525">
    <property type="component" value="Unassembled WGS sequence"/>
</dbReference>
<feature type="non-terminal residue" evidence="1">
    <location>
        <position position="1"/>
    </location>
</feature>
<reference evidence="1" key="1">
    <citation type="submission" date="2021-06" db="EMBL/GenBank/DDBJ databases">
        <authorList>
            <person name="Kallberg Y."/>
            <person name="Tangrot J."/>
            <person name="Rosling A."/>
        </authorList>
    </citation>
    <scope>NUCLEOTIDE SEQUENCE</scope>
    <source>
        <strain evidence="1">CL356</strain>
    </source>
</reference>
<gene>
    <name evidence="1" type="ORF">ACOLOM_LOCUS11932</name>
</gene>
<proteinExistence type="predicted"/>